<dbReference type="InterPro" id="IPR036388">
    <property type="entry name" value="WH-like_DNA-bd_sf"/>
</dbReference>
<evidence type="ECO:0000256" key="5">
    <source>
        <dbReference type="PROSITE-ProRule" id="PRU00289"/>
    </source>
</evidence>
<reference evidence="8 9" key="1">
    <citation type="submission" date="2024-04" db="EMBL/GenBank/DDBJ databases">
        <title>Staphylococcus debuckii a clinical isolate.</title>
        <authorList>
            <person name="Magnan C."/>
            <person name="Plumet L."/>
            <person name="Morsli M."/>
            <person name="Molle V."/>
            <person name="Lavigne J.-P."/>
        </authorList>
    </citation>
    <scope>NUCLEOTIDE SEQUENCE [LARGE SCALE GENOMIC DNA]</scope>
    <source>
        <strain evidence="8 9">NSD001</strain>
    </source>
</reference>
<keyword evidence="9" id="KW-1185">Reference proteome</keyword>
<dbReference type="InterPro" id="IPR050206">
    <property type="entry name" value="FtsK/SpoIIIE/SftA"/>
</dbReference>
<dbReference type="InterPro" id="IPR036390">
    <property type="entry name" value="WH_DNA-bd_sf"/>
</dbReference>
<feature type="compositionally biased region" description="Polar residues" evidence="6">
    <location>
        <begin position="114"/>
        <end position="125"/>
    </location>
</feature>
<evidence type="ECO:0000256" key="6">
    <source>
        <dbReference type="SAM" id="MobiDB-lite"/>
    </source>
</evidence>
<comment type="similarity">
    <text evidence="1">Belongs to the FtsK/SpoIIIE/SftA family.</text>
</comment>
<sequence length="1234" mass="139379">MSWFDKLFSDGDDEEVYQRKYSQRRQKLEEKERHRQSLLPENNDIYNRPKGNFRFPMHVNNTENTEGDFDSADSDSQISHAEENAYAANQQQDNRRHRRRRNFDTRGNQDENTFRSSRSTRTQNNHQHHHSPKETSYTSSKRRVQNYTSSYDTKEIYYRSGEFKAEEVPSAIFGTKKRHPLENGVIKSDGTIKNEEADERQERIPTDPLNGARRQDKLNTTSQPSSSQNEGTETSHFEKPDEIQHTMKETPNYSSTDNTININNIYASQIVEEIRRERERKFLKRKKFKEALQQKREQEDTGSIQQAIDDMYAKQAKQYVEEPVFSEEHPVEANEDKDEHIDSDKVQDATEAAASKNDHEAEPDLNPDFDYEEINLDDVQQVQSVDDKDVEIVNDYAAPQEDETASGIENTKNRTEPIEHTSEPLKHAEPEISEAQYTEVQTEGPEKEENNETSDYNEDEAAAEPANVNDSTDKNPETSQKQNAVEEPQLKPETESEDFADDKAAPETESISNAFKNHSESLEPKLEPTSETDSRVNEKSDSTTSSEKQDANEQSLEPKLSPENESASSPAKKQEDTAAPNELSDQPSSETEPAELQDNKENKEASPVKVEAVPEKKRPIRKGAKPVNVMMTPSDKRRMQKAQKNKAISATKSDTEKVNHPVQNEPDKNNKSTQEYTSSEADNTQAHAQSVSSESHANPENNEGPSINEQETQNEAGHITQNVNQLHVSENKANETVSETQRFHQPQVSDSKEVSNSENITNSQQEGIRKGPNLKLPSIDLLDTPEIHEIDEEWIEEKKQELNDAFYYFNVPAEVKNVTEGPSVTRFELSVEKGVKVSRITALQDDLKMALAAKDIRIEAPIPGTSLVGIEVPNVSPTKVNLRSIIESSKFKNAESKLTVAMGNRINNEPLLMDIAKTPHALIAGATGSGKSVAINSMLLSLLYKNHPEELKLLLIDPKMVELAPYNGLPHLVSPVITDVKAATQSLKWAVDEMEKRYKLFAQYHVRNITAFNKKAPYDQRLPKIVIVIDELADLMMMAPQEVEQSIARIAQKARACGIHMLVATQRPSVNVITGLIKANIPTRIAFMVSSSVDSRTILDSGGAERLLGYGDMLYLGNGMNKPIRVQGSFVSDDEIDAVVDYIKAQRQPEYLFEEKELLKQTKAQSKDDLFDEVCRFMVSEGNISTSLIQRHFQIGYNRAARIVDQLEELGYISGSNGSKPREVYLTSAELNEE</sequence>
<feature type="compositionally biased region" description="Basic and acidic residues" evidence="6">
    <location>
        <begin position="517"/>
        <end position="551"/>
    </location>
</feature>
<protein>
    <submittedName>
        <fullName evidence="8">DNA translocase FtsK</fullName>
    </submittedName>
</protein>
<dbReference type="Gene3D" id="1.10.10.10">
    <property type="entry name" value="Winged helix-like DNA-binding domain superfamily/Winged helix DNA-binding domain"/>
    <property type="match status" value="1"/>
</dbReference>
<dbReference type="PANTHER" id="PTHR22683">
    <property type="entry name" value="SPORULATION PROTEIN RELATED"/>
    <property type="match status" value="1"/>
</dbReference>
<dbReference type="SUPFAM" id="SSF52540">
    <property type="entry name" value="P-loop containing nucleoside triphosphate hydrolases"/>
    <property type="match status" value="1"/>
</dbReference>
<feature type="compositionally biased region" description="Basic and acidic residues" evidence="6">
    <location>
        <begin position="233"/>
        <end position="243"/>
    </location>
</feature>
<feature type="compositionally biased region" description="Basic and acidic residues" evidence="6">
    <location>
        <begin position="597"/>
        <end position="617"/>
    </location>
</feature>
<feature type="compositionally biased region" description="Polar residues" evidence="6">
    <location>
        <begin position="218"/>
        <end position="232"/>
    </location>
</feature>
<feature type="compositionally biased region" description="Basic and acidic residues" evidence="6">
    <location>
        <begin position="26"/>
        <end position="35"/>
    </location>
</feature>
<feature type="region of interest" description="Disordered" evidence="6">
    <location>
        <begin position="325"/>
        <end position="709"/>
    </location>
</feature>
<feature type="region of interest" description="Disordered" evidence="6">
    <location>
        <begin position="23"/>
        <end position="145"/>
    </location>
</feature>
<dbReference type="RefSeq" id="WP_341612047.1">
    <property type="nucleotide sequence ID" value="NZ_JBBWSC010000008.1"/>
</dbReference>
<evidence type="ECO:0000256" key="1">
    <source>
        <dbReference type="ARBA" id="ARBA00006474"/>
    </source>
</evidence>
<dbReference type="Pfam" id="PF01580">
    <property type="entry name" value="FtsK_SpoIIIE"/>
    <property type="match status" value="1"/>
</dbReference>
<feature type="compositionally biased region" description="Basic and acidic residues" evidence="6">
    <location>
        <begin position="411"/>
        <end position="430"/>
    </location>
</feature>
<evidence type="ECO:0000313" key="8">
    <source>
        <dbReference type="EMBL" id="MEL0538662.1"/>
    </source>
</evidence>
<evidence type="ECO:0000256" key="3">
    <source>
        <dbReference type="ARBA" id="ARBA00022840"/>
    </source>
</evidence>
<evidence type="ECO:0000313" key="9">
    <source>
        <dbReference type="Proteomes" id="UP001380601"/>
    </source>
</evidence>
<feature type="compositionally biased region" description="Polar residues" evidence="6">
    <location>
        <begin position="734"/>
        <end position="749"/>
    </location>
</feature>
<feature type="compositionally biased region" description="Basic and acidic residues" evidence="6">
    <location>
        <begin position="102"/>
        <end position="113"/>
    </location>
</feature>
<feature type="compositionally biased region" description="Acidic residues" evidence="6">
    <location>
        <begin position="363"/>
        <end position="376"/>
    </location>
</feature>
<dbReference type="EMBL" id="JBBWSC010000008">
    <property type="protein sequence ID" value="MEL0538662.1"/>
    <property type="molecule type" value="Genomic_DNA"/>
</dbReference>
<dbReference type="InterPro" id="IPR002543">
    <property type="entry name" value="FtsK_dom"/>
</dbReference>
<evidence type="ECO:0000259" key="7">
    <source>
        <dbReference type="PROSITE" id="PS50901"/>
    </source>
</evidence>
<dbReference type="Gene3D" id="3.30.980.40">
    <property type="match status" value="1"/>
</dbReference>
<accession>A0ABU9F091</accession>
<organism evidence="8 9">
    <name type="scientific">Staphylococcus debuckii</name>
    <dbReference type="NCBI Taxonomy" id="2044912"/>
    <lineage>
        <taxon>Bacteria</taxon>
        <taxon>Bacillati</taxon>
        <taxon>Bacillota</taxon>
        <taxon>Bacilli</taxon>
        <taxon>Bacillales</taxon>
        <taxon>Staphylococcaceae</taxon>
        <taxon>Staphylococcus</taxon>
    </lineage>
</organism>
<dbReference type="PANTHER" id="PTHR22683:SF42">
    <property type="entry name" value="DNA TRANSLOCASE SFTA"/>
    <property type="match status" value="1"/>
</dbReference>
<dbReference type="InterPro" id="IPR027417">
    <property type="entry name" value="P-loop_NTPase"/>
</dbReference>
<dbReference type="SUPFAM" id="SSF46785">
    <property type="entry name" value="Winged helix' DNA-binding domain"/>
    <property type="match status" value="1"/>
</dbReference>
<name>A0ABU9F091_9STAP</name>
<keyword evidence="2 5" id="KW-0547">Nucleotide-binding</keyword>
<keyword evidence="4" id="KW-0238">DNA-binding</keyword>
<feature type="domain" description="FtsK" evidence="7">
    <location>
        <begin position="908"/>
        <end position="1096"/>
    </location>
</feature>
<feature type="compositionally biased region" description="Polar residues" evidence="6">
    <location>
        <begin position="756"/>
        <end position="766"/>
    </location>
</feature>
<dbReference type="SMART" id="SM00843">
    <property type="entry name" value="Ftsk_gamma"/>
    <property type="match status" value="1"/>
</dbReference>
<feature type="compositionally biased region" description="Basic and acidic residues" evidence="6">
    <location>
        <begin position="190"/>
        <end position="205"/>
    </location>
</feature>
<feature type="compositionally biased region" description="Basic and acidic residues" evidence="6">
    <location>
        <begin position="653"/>
        <end position="670"/>
    </location>
</feature>
<evidence type="ECO:0000256" key="4">
    <source>
        <dbReference type="ARBA" id="ARBA00023125"/>
    </source>
</evidence>
<feature type="compositionally biased region" description="Polar residues" evidence="6">
    <location>
        <begin position="671"/>
        <end position="709"/>
    </location>
</feature>
<dbReference type="InterPro" id="IPR041027">
    <property type="entry name" value="FtsK_alpha"/>
</dbReference>
<feature type="compositionally biased region" description="Basic and acidic residues" evidence="6">
    <location>
        <begin position="326"/>
        <end position="348"/>
    </location>
</feature>
<dbReference type="PROSITE" id="PS50901">
    <property type="entry name" value="FTSK"/>
    <property type="match status" value="1"/>
</dbReference>
<evidence type="ECO:0000256" key="2">
    <source>
        <dbReference type="ARBA" id="ARBA00022741"/>
    </source>
</evidence>
<proteinExistence type="inferred from homology"/>
<feature type="compositionally biased region" description="Polar residues" evidence="6">
    <location>
        <begin position="134"/>
        <end position="145"/>
    </location>
</feature>
<feature type="region of interest" description="Disordered" evidence="6">
    <location>
        <begin position="733"/>
        <end position="773"/>
    </location>
</feature>
<dbReference type="Proteomes" id="UP001380601">
    <property type="component" value="Unassembled WGS sequence"/>
</dbReference>
<dbReference type="Pfam" id="PF17854">
    <property type="entry name" value="FtsK_alpha"/>
    <property type="match status" value="1"/>
</dbReference>
<comment type="caution">
    <text evidence="8">The sequence shown here is derived from an EMBL/GenBank/DDBJ whole genome shotgun (WGS) entry which is preliminary data.</text>
</comment>
<keyword evidence="3 5" id="KW-0067">ATP-binding</keyword>
<dbReference type="Gene3D" id="3.40.50.300">
    <property type="entry name" value="P-loop containing nucleotide triphosphate hydrolases"/>
    <property type="match status" value="1"/>
</dbReference>
<feature type="binding site" evidence="5">
    <location>
        <begin position="925"/>
        <end position="932"/>
    </location>
    <ligand>
        <name>ATP</name>
        <dbReference type="ChEBI" id="CHEBI:30616"/>
    </ligand>
</feature>
<gene>
    <name evidence="8" type="ORF">AADA34_08075</name>
</gene>
<dbReference type="InterPro" id="IPR018541">
    <property type="entry name" value="Ftsk_gamma"/>
</dbReference>
<dbReference type="CDD" id="cd01127">
    <property type="entry name" value="TrwB_TraG_TraD_VirD4"/>
    <property type="match status" value="1"/>
</dbReference>
<dbReference type="Pfam" id="PF09397">
    <property type="entry name" value="FtsK_gamma"/>
    <property type="match status" value="1"/>
</dbReference>
<feature type="region of interest" description="Disordered" evidence="6">
    <location>
        <begin position="182"/>
        <end position="243"/>
    </location>
</feature>
<feature type="compositionally biased region" description="Acidic residues" evidence="6">
    <location>
        <begin position="451"/>
        <end position="462"/>
    </location>
</feature>